<protein>
    <submittedName>
        <fullName evidence="1">Uncharacterized protein</fullName>
    </submittedName>
</protein>
<organism evidence="1 2">
    <name type="scientific">Candidatus Sulfotelmatobacter kueseliae</name>
    <dbReference type="NCBI Taxonomy" id="2042962"/>
    <lineage>
        <taxon>Bacteria</taxon>
        <taxon>Pseudomonadati</taxon>
        <taxon>Acidobacteriota</taxon>
        <taxon>Terriglobia</taxon>
        <taxon>Terriglobales</taxon>
        <taxon>Candidatus Korobacteraceae</taxon>
        <taxon>Candidatus Sulfotelmatobacter</taxon>
    </lineage>
</organism>
<proteinExistence type="predicted"/>
<sequence>MKIRPARAVARQVLAAGGPFEPSFGLSGEVPGD</sequence>
<dbReference type="AlphaFoldDB" id="A0A2U3L9I2"/>
<dbReference type="EMBL" id="OMOD01000185">
    <property type="protein sequence ID" value="SPF48571.1"/>
    <property type="molecule type" value="Genomic_DNA"/>
</dbReference>
<dbReference type="Proteomes" id="UP000238701">
    <property type="component" value="Unassembled WGS sequence"/>
</dbReference>
<gene>
    <name evidence="1" type="ORF">SBA1_870010</name>
</gene>
<name>A0A2U3L9I2_9BACT</name>
<accession>A0A2U3L9I2</accession>
<evidence type="ECO:0000313" key="2">
    <source>
        <dbReference type="Proteomes" id="UP000238701"/>
    </source>
</evidence>
<reference evidence="2" key="1">
    <citation type="submission" date="2018-02" db="EMBL/GenBank/DDBJ databases">
        <authorList>
            <person name="Hausmann B."/>
        </authorList>
    </citation>
    <scope>NUCLEOTIDE SEQUENCE [LARGE SCALE GENOMIC DNA]</scope>
    <source>
        <strain evidence="2">Peat soil MAG SbA1</strain>
    </source>
</reference>
<evidence type="ECO:0000313" key="1">
    <source>
        <dbReference type="EMBL" id="SPF48571.1"/>
    </source>
</evidence>